<dbReference type="PROSITE" id="PS50234">
    <property type="entry name" value="VWFA"/>
    <property type="match status" value="2"/>
</dbReference>
<dbReference type="GeneTree" id="ENSGT00940000158008"/>
<dbReference type="InterPro" id="IPR019466">
    <property type="entry name" value="Matrilin_CC_trimer"/>
</dbReference>
<dbReference type="STRING" id="8128.ENSONIP00000020710"/>
<evidence type="ECO:0000256" key="2">
    <source>
        <dbReference type="ARBA" id="ARBA00022525"/>
    </source>
</evidence>
<feature type="signal peptide" evidence="9">
    <location>
        <begin position="1"/>
        <end position="23"/>
    </location>
</feature>
<dbReference type="HOGENOM" id="CLU_008905_0_0_1"/>
<dbReference type="InterPro" id="IPR000742">
    <property type="entry name" value="EGF"/>
</dbReference>
<keyword evidence="4 9" id="KW-0732">Signal</keyword>
<dbReference type="SMART" id="SM00179">
    <property type="entry name" value="EGF_CA"/>
    <property type="match status" value="7"/>
</dbReference>
<keyword evidence="7" id="KW-1015">Disulfide bond</keyword>
<keyword evidence="12" id="KW-1185">Reference proteome</keyword>
<feature type="domain" description="VWFA" evidence="10">
    <location>
        <begin position="533"/>
        <end position="705"/>
    </location>
</feature>
<dbReference type="SMART" id="SM00327">
    <property type="entry name" value="VWA"/>
    <property type="match status" value="2"/>
</dbReference>
<evidence type="ECO:0000259" key="10">
    <source>
        <dbReference type="PROSITE" id="PS50234"/>
    </source>
</evidence>
<dbReference type="SUPFAM" id="SSF53300">
    <property type="entry name" value="vWA-like"/>
    <property type="match status" value="2"/>
</dbReference>
<evidence type="ECO:0000256" key="6">
    <source>
        <dbReference type="ARBA" id="ARBA00023054"/>
    </source>
</evidence>
<dbReference type="GO" id="GO:0005509">
    <property type="term" value="F:calcium ion binding"/>
    <property type="evidence" value="ECO:0007669"/>
    <property type="project" value="InterPro"/>
</dbReference>
<dbReference type="InterPro" id="IPR002035">
    <property type="entry name" value="VWF_A"/>
</dbReference>
<dbReference type="Pfam" id="PF00092">
    <property type="entry name" value="VWA"/>
    <property type="match status" value="2"/>
</dbReference>
<dbReference type="SMART" id="SM00181">
    <property type="entry name" value="EGF"/>
    <property type="match status" value="7"/>
</dbReference>
<dbReference type="InterPro" id="IPR036465">
    <property type="entry name" value="vWFA_dom_sf"/>
</dbReference>
<keyword evidence="3" id="KW-0245">EGF-like domain</keyword>
<reference evidence="11" key="3">
    <citation type="submission" date="2025-09" db="UniProtKB">
        <authorList>
            <consortium name="Ensembl"/>
        </authorList>
    </citation>
    <scope>IDENTIFICATION</scope>
</reference>
<dbReference type="GO" id="GO:0005576">
    <property type="term" value="C:extracellular region"/>
    <property type="evidence" value="ECO:0007669"/>
    <property type="project" value="UniProtKB-SubCell"/>
</dbReference>
<dbReference type="SUPFAM" id="SSF57184">
    <property type="entry name" value="Growth factor receptor domain"/>
    <property type="match status" value="2"/>
</dbReference>
<dbReference type="Gene3D" id="2.10.25.10">
    <property type="entry name" value="Laminin"/>
    <property type="match status" value="7"/>
</dbReference>
<keyword evidence="8" id="KW-0325">Glycoprotein</keyword>
<dbReference type="Gene3D" id="3.40.50.410">
    <property type="entry name" value="von Willebrand factor, type A domain"/>
    <property type="match status" value="2"/>
</dbReference>
<dbReference type="FunFam" id="3.40.50.410:FF:000004">
    <property type="entry name" value="collagen alpha-6(VI) chain"/>
    <property type="match status" value="2"/>
</dbReference>
<dbReference type="eggNOG" id="KOG1217">
    <property type="taxonomic scope" value="Eukaryota"/>
</dbReference>
<dbReference type="PROSITE" id="PS01186">
    <property type="entry name" value="EGF_2"/>
    <property type="match status" value="3"/>
</dbReference>
<keyword evidence="2" id="KW-0964">Secreted</keyword>
<evidence type="ECO:0000313" key="11">
    <source>
        <dbReference type="Ensembl" id="ENSONIP00000020709.2"/>
    </source>
</evidence>
<dbReference type="Pfam" id="PF14670">
    <property type="entry name" value="FXa_inhibition"/>
    <property type="match status" value="4"/>
</dbReference>
<dbReference type="FunFam" id="2.10.25.10:FF:000041">
    <property type="entry name" value="matrilin-2 isoform X1"/>
    <property type="match status" value="5"/>
</dbReference>
<dbReference type="Proteomes" id="UP000005207">
    <property type="component" value="Linkage group LG11"/>
</dbReference>
<reference evidence="12" key="1">
    <citation type="submission" date="2012-01" db="EMBL/GenBank/DDBJ databases">
        <title>The Genome Sequence of Oreochromis niloticus (Nile Tilapia).</title>
        <authorList>
            <consortium name="Broad Institute Genome Assembly Team"/>
            <consortium name="Broad Institute Sequencing Platform"/>
            <person name="Di Palma F."/>
            <person name="Johnson J."/>
            <person name="Lander E.S."/>
            <person name="Lindblad-Toh K."/>
        </authorList>
    </citation>
    <scope>NUCLEOTIDE SEQUENCE [LARGE SCALE GENOMIC DNA]</scope>
</reference>
<evidence type="ECO:0000256" key="4">
    <source>
        <dbReference type="ARBA" id="ARBA00022729"/>
    </source>
</evidence>
<evidence type="ECO:0000256" key="9">
    <source>
        <dbReference type="SAM" id="SignalP"/>
    </source>
</evidence>
<dbReference type="PRINTS" id="PR00453">
    <property type="entry name" value="VWFADOMAIN"/>
</dbReference>
<evidence type="ECO:0000256" key="3">
    <source>
        <dbReference type="ARBA" id="ARBA00022536"/>
    </source>
</evidence>
<dbReference type="SMART" id="SM01279">
    <property type="entry name" value="Matrilin_ccoil"/>
    <property type="match status" value="1"/>
</dbReference>
<dbReference type="InterPro" id="IPR009030">
    <property type="entry name" value="Growth_fac_rcpt_cys_sf"/>
</dbReference>
<gene>
    <name evidence="11" type="primary">MATN2</name>
</gene>
<reference evidence="11" key="2">
    <citation type="submission" date="2025-08" db="UniProtKB">
        <authorList>
            <consortium name="Ensembl"/>
        </authorList>
    </citation>
    <scope>IDENTIFICATION</scope>
</reference>
<evidence type="ECO:0000256" key="1">
    <source>
        <dbReference type="ARBA" id="ARBA00004613"/>
    </source>
</evidence>
<dbReference type="InterPro" id="IPR001881">
    <property type="entry name" value="EGF-like_Ca-bd_dom"/>
</dbReference>
<keyword evidence="6" id="KW-0175">Coiled coil</keyword>
<protein>
    <submittedName>
        <fullName evidence="11">Matrilin 2</fullName>
    </submittedName>
</protein>
<feature type="chain" id="PRO_5025496615" evidence="9">
    <location>
        <begin position="24"/>
        <end position="781"/>
    </location>
</feature>
<dbReference type="InterPro" id="IPR036337">
    <property type="entry name" value="Matrilin_CC_sf"/>
</dbReference>
<sequence>MLSSFITMRCLALGLFCLLCCNAAQTYRRHPRPITARSNTTFPIKAVENPCKAIPLDFVFVIDSSRSIRPNDYEKVKTFIINLLQFLEIGHNATRVGLLQYGSVVQPEFSLSTYTTKSEVEQAVRNMEHLATGTMTGLAIQYTMETAFTEEHGARPMNLHIPRIAMIVTDGRPQDTVEEIAAQARQAGIQIFAIGVGRVDMNTLRAIGSEPHSEHVHLVANFSQIETLISVFQSKLCSDMCEVVDHQCQHICVSSPASYRCKCREGYILNPDGKTCTAEDTCTVVDHGCEHICANLPRGYECRCRPGYQLTIDLKTCNRIDHCDLGNHGCEHNCVTVPESYICTCKRGYVLNLDGKTCSKIDHCADGTHGCEQEFMNTEDSCVCKCRKGYTLRPDGKTCQKIDHCADGTHGCEQEFMNTEDSCVCKCRKGYTLESDGKTCKKIDHCADGAHRCEQEFMSTEDSCVCKCRKGYTLRSDGKTCKSLDLCQTVHHGCEHQCVSTNDSYICRCFEGFMLAEDGKSCKKLECSEGVMDLVFVIDGSKSLGPNNFELVKQFVNSIVDSLDISKTGTHVGLLQYSTKVHTEFTLGQYSTAQHIKSAVNRMQYMGRGSMTGSALRHMFESSFSTKEGARFNIPRVSIVFTDGRSQDDVSEWATKAKNSGITIYALGVGKAIEQELREIASEPDEKHLYYAEDFEKMAEITKKLKSRICAGTPHKAEVQESLQGSQKYVLSQPINFSSADKPSDENMCQCENVIMFQNQVTEKLKSLVQNNILLCSLHSY</sequence>
<dbReference type="InterPro" id="IPR050525">
    <property type="entry name" value="ECM_Assembly_Org"/>
</dbReference>
<dbReference type="SUPFAM" id="SSF57196">
    <property type="entry name" value="EGF/Laminin"/>
    <property type="match status" value="1"/>
</dbReference>
<proteinExistence type="predicted"/>
<evidence type="ECO:0000256" key="5">
    <source>
        <dbReference type="ARBA" id="ARBA00022737"/>
    </source>
</evidence>
<organism evidence="11 12">
    <name type="scientific">Oreochromis niloticus</name>
    <name type="common">Nile tilapia</name>
    <name type="synonym">Tilapia nilotica</name>
    <dbReference type="NCBI Taxonomy" id="8128"/>
    <lineage>
        <taxon>Eukaryota</taxon>
        <taxon>Metazoa</taxon>
        <taxon>Chordata</taxon>
        <taxon>Craniata</taxon>
        <taxon>Vertebrata</taxon>
        <taxon>Euteleostomi</taxon>
        <taxon>Actinopterygii</taxon>
        <taxon>Neopterygii</taxon>
        <taxon>Teleostei</taxon>
        <taxon>Neoteleostei</taxon>
        <taxon>Acanthomorphata</taxon>
        <taxon>Ovalentaria</taxon>
        <taxon>Cichlomorphae</taxon>
        <taxon>Cichliformes</taxon>
        <taxon>Cichlidae</taxon>
        <taxon>African cichlids</taxon>
        <taxon>Pseudocrenilabrinae</taxon>
        <taxon>Oreochromini</taxon>
        <taxon>Oreochromis</taxon>
    </lineage>
</organism>
<dbReference type="PANTHER" id="PTHR24020">
    <property type="entry name" value="COLLAGEN ALPHA"/>
    <property type="match status" value="1"/>
</dbReference>
<dbReference type="Ensembl" id="ENSONIT00000020727.2">
    <property type="protein sequence ID" value="ENSONIP00000020709.2"/>
    <property type="gene ID" value="ENSONIG00000016442.2"/>
</dbReference>
<evidence type="ECO:0000313" key="12">
    <source>
        <dbReference type="Proteomes" id="UP000005207"/>
    </source>
</evidence>
<comment type="subcellular location">
    <subcellularLocation>
        <location evidence="1">Secreted</location>
    </subcellularLocation>
</comment>
<dbReference type="PANTHER" id="PTHR24020:SF35">
    <property type="entry name" value="MATRILIN-2"/>
    <property type="match status" value="1"/>
</dbReference>
<accession>I3KHW4</accession>
<evidence type="ECO:0000256" key="8">
    <source>
        <dbReference type="ARBA" id="ARBA00023180"/>
    </source>
</evidence>
<name>I3KHW4_ORENI</name>
<dbReference type="AlphaFoldDB" id="I3KHW4"/>
<keyword evidence="5" id="KW-0677">Repeat</keyword>
<dbReference type="Gene3D" id="1.20.5.30">
    <property type="match status" value="1"/>
</dbReference>
<evidence type="ECO:0000256" key="7">
    <source>
        <dbReference type="ARBA" id="ARBA00023157"/>
    </source>
</evidence>
<feature type="domain" description="VWFA" evidence="10">
    <location>
        <begin position="57"/>
        <end position="236"/>
    </location>
</feature>